<protein>
    <recommendedName>
        <fullName evidence="4">PH domain-containing protein</fullName>
    </recommendedName>
</protein>
<keyword evidence="1" id="KW-1133">Transmembrane helix</keyword>
<keyword evidence="1" id="KW-0812">Transmembrane</keyword>
<dbReference type="Proteomes" id="UP000612899">
    <property type="component" value="Unassembled WGS sequence"/>
</dbReference>
<gene>
    <name evidence="2" type="ORF">Rhe02_92690</name>
</gene>
<dbReference type="AlphaFoldDB" id="A0A8J3VM10"/>
<keyword evidence="1" id="KW-0472">Membrane</keyword>
<feature type="transmembrane region" description="Helical" evidence="1">
    <location>
        <begin position="21"/>
        <end position="43"/>
    </location>
</feature>
<dbReference type="RefSeq" id="WP_203914918.1">
    <property type="nucleotide sequence ID" value="NZ_BONY01000122.1"/>
</dbReference>
<evidence type="ECO:0000256" key="1">
    <source>
        <dbReference type="SAM" id="Phobius"/>
    </source>
</evidence>
<organism evidence="2 3">
    <name type="scientific">Rhizocola hellebori</name>
    <dbReference type="NCBI Taxonomy" id="1392758"/>
    <lineage>
        <taxon>Bacteria</taxon>
        <taxon>Bacillati</taxon>
        <taxon>Actinomycetota</taxon>
        <taxon>Actinomycetes</taxon>
        <taxon>Micromonosporales</taxon>
        <taxon>Micromonosporaceae</taxon>
        <taxon>Rhizocola</taxon>
    </lineage>
</organism>
<evidence type="ECO:0008006" key="4">
    <source>
        <dbReference type="Google" id="ProtNLM"/>
    </source>
</evidence>
<name>A0A8J3VM10_9ACTN</name>
<dbReference type="EMBL" id="BONY01000122">
    <property type="protein sequence ID" value="GIH11202.1"/>
    <property type="molecule type" value="Genomic_DNA"/>
</dbReference>
<comment type="caution">
    <text evidence="2">The sequence shown here is derived from an EMBL/GenBank/DDBJ whole genome shotgun (WGS) entry which is preliminary data.</text>
</comment>
<proteinExistence type="predicted"/>
<reference evidence="2" key="1">
    <citation type="submission" date="2021-01" db="EMBL/GenBank/DDBJ databases">
        <title>Whole genome shotgun sequence of Rhizocola hellebori NBRC 109834.</title>
        <authorList>
            <person name="Komaki H."/>
            <person name="Tamura T."/>
        </authorList>
    </citation>
    <scope>NUCLEOTIDE SEQUENCE</scope>
    <source>
        <strain evidence="2">NBRC 109834</strain>
    </source>
</reference>
<evidence type="ECO:0000313" key="2">
    <source>
        <dbReference type="EMBL" id="GIH11202.1"/>
    </source>
</evidence>
<accession>A0A8J3VM10</accession>
<feature type="transmembrane region" description="Helical" evidence="1">
    <location>
        <begin position="49"/>
        <end position="68"/>
    </location>
</feature>
<sequence length="149" mass="16304">MLWKLFDLGRDNGSVHDFRPLPVTRAACAVPGAMLIVLAPVIALTGWEGAILGLVSACGGVVLAVRGYRMGVTVQPDVVIVRGFLWNRTIPRRSLVEIADYPALIWRAESGRMRWTPLTAFMSDGSTLGRYRSHSETSLARLARTLKIG</sequence>
<keyword evidence="3" id="KW-1185">Reference proteome</keyword>
<evidence type="ECO:0000313" key="3">
    <source>
        <dbReference type="Proteomes" id="UP000612899"/>
    </source>
</evidence>